<dbReference type="Pfam" id="PF01624">
    <property type="entry name" value="MutS_I"/>
    <property type="match status" value="1"/>
</dbReference>
<evidence type="ECO:0000256" key="4">
    <source>
        <dbReference type="ARBA" id="ARBA00022763"/>
    </source>
</evidence>
<dbReference type="FunFam" id="3.40.50.300:FF:000870">
    <property type="entry name" value="MutS protein homolog 4"/>
    <property type="match status" value="1"/>
</dbReference>
<dbReference type="InterPro" id="IPR007695">
    <property type="entry name" value="DNA_mismatch_repair_MutS-lik_N"/>
</dbReference>
<dbReference type="PANTHER" id="PTHR11361">
    <property type="entry name" value="DNA MISMATCH REPAIR PROTEIN MUTS FAMILY MEMBER"/>
    <property type="match status" value="1"/>
</dbReference>
<evidence type="ECO:0000256" key="6">
    <source>
        <dbReference type="ARBA" id="ARBA00023125"/>
    </source>
</evidence>
<evidence type="ECO:0000313" key="12">
    <source>
        <dbReference type="EMBL" id="PIP04346.1"/>
    </source>
</evidence>
<dbReference type="GO" id="GO:0005829">
    <property type="term" value="C:cytosol"/>
    <property type="evidence" value="ECO:0007669"/>
    <property type="project" value="TreeGrafter"/>
</dbReference>
<dbReference type="InterPro" id="IPR007860">
    <property type="entry name" value="DNA_mmatch_repair_MutS_con_dom"/>
</dbReference>
<sequence>METPMMKQYLSIKKDYQNAILFFRLGDFYEMFMKDAETASKVLSIALTSRSKGKDKKIPMCGVPFHAAESYIAKLTRANYKVAICEQVSDPNLPGIVEREVVRVITPGTVTDENALDKSKNNFIAALLKKHYKKKEILALCYCDISTGDFYLGELNFNLSEILGAIEPAEIILPSHLYNNPKFLQSIKDFSNNLHSFGLWENYFAVYKNHPLVKDVKSSAAKECACALLGYLEETQKTPINHITKVSEIISPKYARLDSSAITNLEIFKTFREGDVKGSLISVLDKTKTPMGARTLRRFILNPLKLKKDIDERLNGVEELIKNRDLLDRVSTILSHIYDIERALAKLTLKTANPKDLISIRYSLKGALHIKSALRECESLVLKKVERDIKENISEVILLVERVLVEEPPFSPKEGGLVNAGVDEELDSLKDKIKDSTKFLAEMEFNEKERTGINSLKVRFNKVYGYYIEVSKSNLYLVPNHYIRKQTLVNAERFVTEKLKEHEELVLNAKELINRKEYEIYLSVISKVLEYTTFIKEAALAIGLLDTLAGFAVLSKENEYTKPHILFSDKPYLIDINDGRHPVIETLIPASEFIPNSVLLSGERQILIITGPNMSGKSTFIRQTALIVLMAQIGCFVPAVSAKISPVDRIFTRIGASDVLSSGLSTFMVEMMETANILNNATDKSLVILDEVGRGTSTYDGVSIAWAIVEYLAKKVKAKTLFATHYHELLKLSEVYENVSNFQVAVEEEKTLDGEERITFLYKVIKGGASKSYGIHVAKLAGLPDFVVKRALNVLKLLEQRKIERPNDNLANNNQLTIDL</sequence>
<evidence type="ECO:0000256" key="2">
    <source>
        <dbReference type="ARBA" id="ARBA00021982"/>
    </source>
</evidence>
<dbReference type="NCBIfam" id="NF003810">
    <property type="entry name" value="PRK05399.1"/>
    <property type="match status" value="1"/>
</dbReference>
<dbReference type="InterPro" id="IPR000432">
    <property type="entry name" value="DNA_mismatch_repair_MutS_C"/>
</dbReference>
<dbReference type="InterPro" id="IPR017261">
    <property type="entry name" value="DNA_mismatch_repair_MutS/MSH"/>
</dbReference>
<dbReference type="Pfam" id="PF05188">
    <property type="entry name" value="MutS_II"/>
    <property type="match status" value="1"/>
</dbReference>
<keyword evidence="3 9" id="KW-0547">Nucleotide-binding</keyword>
<evidence type="ECO:0000259" key="11">
    <source>
        <dbReference type="PROSITE" id="PS00486"/>
    </source>
</evidence>
<dbReference type="SMART" id="SM00533">
    <property type="entry name" value="MUTSd"/>
    <property type="match status" value="1"/>
</dbReference>
<dbReference type="GO" id="GO:0140664">
    <property type="term" value="F:ATP-dependent DNA damage sensor activity"/>
    <property type="evidence" value="ECO:0007669"/>
    <property type="project" value="InterPro"/>
</dbReference>
<accession>A0A2G9XBL1</accession>
<organism evidence="12 13">
    <name type="scientific">candidate division WWE3 bacterium CG23_combo_of_CG06-09_8_20_14_all_40_14</name>
    <dbReference type="NCBI Taxonomy" id="1975095"/>
    <lineage>
        <taxon>Bacteria</taxon>
        <taxon>Katanobacteria</taxon>
    </lineage>
</organism>
<evidence type="ECO:0000256" key="10">
    <source>
        <dbReference type="RuleBase" id="RU003756"/>
    </source>
</evidence>
<dbReference type="InterPro" id="IPR045076">
    <property type="entry name" value="MutS"/>
</dbReference>
<dbReference type="InterPro" id="IPR016151">
    <property type="entry name" value="DNA_mismatch_repair_MutS_N"/>
</dbReference>
<dbReference type="InterPro" id="IPR007861">
    <property type="entry name" value="DNA_mismatch_repair_MutS_clamp"/>
</dbReference>
<keyword evidence="5 9" id="KW-0067">ATP-binding</keyword>
<proteinExistence type="inferred from homology"/>
<dbReference type="Gene3D" id="3.30.420.110">
    <property type="entry name" value="MutS, connector domain"/>
    <property type="match status" value="1"/>
</dbReference>
<dbReference type="SUPFAM" id="SSF52540">
    <property type="entry name" value="P-loop containing nucleoside triphosphate hydrolases"/>
    <property type="match status" value="1"/>
</dbReference>
<evidence type="ECO:0000256" key="3">
    <source>
        <dbReference type="ARBA" id="ARBA00022741"/>
    </source>
</evidence>
<dbReference type="AlphaFoldDB" id="A0A2G9XBL1"/>
<dbReference type="InterPro" id="IPR007696">
    <property type="entry name" value="DNA_mismatch_repair_MutS_core"/>
</dbReference>
<keyword evidence="6 9" id="KW-0238">DNA-binding</keyword>
<dbReference type="GO" id="GO:0030983">
    <property type="term" value="F:mismatched DNA binding"/>
    <property type="evidence" value="ECO:0007669"/>
    <property type="project" value="InterPro"/>
</dbReference>
<dbReference type="SUPFAM" id="SSF55271">
    <property type="entry name" value="DNA repair protein MutS, domain I"/>
    <property type="match status" value="1"/>
</dbReference>
<dbReference type="InterPro" id="IPR036187">
    <property type="entry name" value="DNA_mismatch_repair_MutS_sf"/>
</dbReference>
<dbReference type="CDD" id="cd03284">
    <property type="entry name" value="ABC_MutS1"/>
    <property type="match status" value="1"/>
</dbReference>
<name>A0A2G9XBL1_UNCKA</name>
<dbReference type="PIRSF" id="PIRSF037677">
    <property type="entry name" value="DNA_mis_repair_Msh6"/>
    <property type="match status" value="1"/>
</dbReference>
<dbReference type="GO" id="GO:0003684">
    <property type="term" value="F:damaged DNA binding"/>
    <property type="evidence" value="ECO:0007669"/>
    <property type="project" value="UniProtKB-UniRule"/>
</dbReference>
<dbReference type="Proteomes" id="UP000231388">
    <property type="component" value="Unassembled WGS sequence"/>
</dbReference>
<protein>
    <recommendedName>
        <fullName evidence="2 9">DNA mismatch repair protein MutS</fullName>
    </recommendedName>
</protein>
<evidence type="ECO:0000313" key="13">
    <source>
        <dbReference type="Proteomes" id="UP000231388"/>
    </source>
</evidence>
<dbReference type="Gene3D" id="3.40.50.300">
    <property type="entry name" value="P-loop containing nucleotide triphosphate hydrolases"/>
    <property type="match status" value="1"/>
</dbReference>
<dbReference type="Gene3D" id="3.40.1170.10">
    <property type="entry name" value="DNA repair protein MutS, domain I"/>
    <property type="match status" value="1"/>
</dbReference>
<dbReference type="Pfam" id="PF00488">
    <property type="entry name" value="MutS_V"/>
    <property type="match status" value="1"/>
</dbReference>
<dbReference type="InterPro" id="IPR027417">
    <property type="entry name" value="P-loop_NTPase"/>
</dbReference>
<dbReference type="Pfam" id="PF05192">
    <property type="entry name" value="MutS_III"/>
    <property type="match status" value="1"/>
</dbReference>
<evidence type="ECO:0000256" key="8">
    <source>
        <dbReference type="ARBA" id="ARBA00024647"/>
    </source>
</evidence>
<keyword evidence="7 9" id="KW-0234">DNA repair</keyword>
<dbReference type="GO" id="GO:0005524">
    <property type="term" value="F:ATP binding"/>
    <property type="evidence" value="ECO:0007669"/>
    <property type="project" value="UniProtKB-UniRule"/>
</dbReference>
<evidence type="ECO:0000256" key="9">
    <source>
        <dbReference type="HAMAP-Rule" id="MF_00096"/>
    </source>
</evidence>
<comment type="function">
    <text evidence="8 9">This protein is involved in the repair of mismatches in DNA. It is possible that it carries out the mismatch recognition step. This protein has a weak ATPase activity.</text>
</comment>
<dbReference type="PROSITE" id="PS00486">
    <property type="entry name" value="DNA_MISMATCH_REPAIR_2"/>
    <property type="match status" value="1"/>
</dbReference>
<dbReference type="SMART" id="SM00534">
    <property type="entry name" value="MUTSac"/>
    <property type="match status" value="1"/>
</dbReference>
<feature type="domain" description="DNA mismatch repair proteins mutS family" evidence="11">
    <location>
        <begin position="685"/>
        <end position="701"/>
    </location>
</feature>
<evidence type="ECO:0000256" key="7">
    <source>
        <dbReference type="ARBA" id="ARBA00023204"/>
    </source>
</evidence>
<evidence type="ECO:0000256" key="5">
    <source>
        <dbReference type="ARBA" id="ARBA00022840"/>
    </source>
</evidence>
<dbReference type="Pfam" id="PF05190">
    <property type="entry name" value="MutS_IV"/>
    <property type="match status" value="1"/>
</dbReference>
<dbReference type="SUPFAM" id="SSF48334">
    <property type="entry name" value="DNA repair protein MutS, domain III"/>
    <property type="match status" value="1"/>
</dbReference>
<comment type="caution">
    <text evidence="12">The sequence shown here is derived from an EMBL/GenBank/DDBJ whole genome shotgun (WGS) entry which is preliminary data.</text>
</comment>
<dbReference type="PANTHER" id="PTHR11361:SF34">
    <property type="entry name" value="DNA MISMATCH REPAIR PROTEIN MSH1, MITOCHONDRIAL"/>
    <property type="match status" value="1"/>
</dbReference>
<evidence type="ECO:0000256" key="1">
    <source>
        <dbReference type="ARBA" id="ARBA00006271"/>
    </source>
</evidence>
<comment type="similarity">
    <text evidence="1 9 10">Belongs to the DNA mismatch repair MutS family.</text>
</comment>
<gene>
    <name evidence="9" type="primary">mutS</name>
    <name evidence="12" type="ORF">COX53_02990</name>
</gene>
<dbReference type="InterPro" id="IPR036678">
    <property type="entry name" value="MutS_con_dom_sf"/>
</dbReference>
<keyword evidence="4 9" id="KW-0227">DNA damage</keyword>
<dbReference type="FunFam" id="3.40.1170.10:FF:000001">
    <property type="entry name" value="DNA mismatch repair protein MutS"/>
    <property type="match status" value="1"/>
</dbReference>
<feature type="binding site" evidence="9">
    <location>
        <begin position="611"/>
        <end position="618"/>
    </location>
    <ligand>
        <name>ATP</name>
        <dbReference type="ChEBI" id="CHEBI:30616"/>
    </ligand>
</feature>
<dbReference type="InterPro" id="IPR005748">
    <property type="entry name" value="DNA_mismatch_repair_MutS"/>
</dbReference>
<dbReference type="SUPFAM" id="SSF53150">
    <property type="entry name" value="DNA repair protein MutS, domain II"/>
    <property type="match status" value="1"/>
</dbReference>
<dbReference type="GO" id="GO:0006298">
    <property type="term" value="P:mismatch repair"/>
    <property type="evidence" value="ECO:0007669"/>
    <property type="project" value="UniProtKB-UniRule"/>
</dbReference>
<dbReference type="NCBIfam" id="TIGR01070">
    <property type="entry name" value="mutS1"/>
    <property type="match status" value="1"/>
</dbReference>
<dbReference type="HAMAP" id="MF_00096">
    <property type="entry name" value="MutS"/>
    <property type="match status" value="1"/>
</dbReference>
<reference evidence="12 13" key="1">
    <citation type="submission" date="2017-09" db="EMBL/GenBank/DDBJ databases">
        <title>Depth-based differentiation of microbial function through sediment-hosted aquifers and enrichment of novel symbionts in the deep terrestrial subsurface.</title>
        <authorList>
            <person name="Probst A.J."/>
            <person name="Ladd B."/>
            <person name="Jarett J.K."/>
            <person name="Geller-Mcgrath D.E."/>
            <person name="Sieber C.M."/>
            <person name="Emerson J.B."/>
            <person name="Anantharaman K."/>
            <person name="Thomas B.C."/>
            <person name="Malmstrom R."/>
            <person name="Stieglmeier M."/>
            <person name="Klingl A."/>
            <person name="Woyke T."/>
            <person name="Ryan C.M."/>
            <person name="Banfield J.F."/>
        </authorList>
    </citation>
    <scope>NUCLEOTIDE SEQUENCE [LARGE SCALE GENOMIC DNA]</scope>
    <source>
        <strain evidence="12">CG23_combo_of_CG06-09_8_20_14_all_40_14</strain>
    </source>
</reference>
<dbReference type="EMBL" id="PCQY01000035">
    <property type="protein sequence ID" value="PIP04346.1"/>
    <property type="molecule type" value="Genomic_DNA"/>
</dbReference>
<dbReference type="Gene3D" id="1.10.1420.10">
    <property type="match status" value="2"/>
</dbReference>